<feature type="transmembrane region" description="Helical" evidence="2">
    <location>
        <begin position="212"/>
        <end position="232"/>
    </location>
</feature>
<protein>
    <submittedName>
        <fullName evidence="3">Uncharacterized protein</fullName>
    </submittedName>
</protein>
<feature type="transmembrane region" description="Helical" evidence="2">
    <location>
        <begin position="139"/>
        <end position="158"/>
    </location>
</feature>
<accession>A0A518K629</accession>
<dbReference type="KEGG" id="bmei:Spa11_14440"/>
<evidence type="ECO:0000313" key="3">
    <source>
        <dbReference type="EMBL" id="QDV73248.1"/>
    </source>
</evidence>
<dbReference type="Proteomes" id="UP000316426">
    <property type="component" value="Chromosome"/>
</dbReference>
<keyword evidence="2" id="KW-1133">Transmembrane helix</keyword>
<evidence type="ECO:0000256" key="1">
    <source>
        <dbReference type="SAM" id="MobiDB-lite"/>
    </source>
</evidence>
<dbReference type="AlphaFoldDB" id="A0A518K629"/>
<proteinExistence type="predicted"/>
<evidence type="ECO:0000256" key="2">
    <source>
        <dbReference type="SAM" id="Phobius"/>
    </source>
</evidence>
<feature type="region of interest" description="Disordered" evidence="1">
    <location>
        <begin position="1"/>
        <end position="24"/>
    </location>
</feature>
<dbReference type="EMBL" id="CP036349">
    <property type="protein sequence ID" value="QDV73248.1"/>
    <property type="molecule type" value="Genomic_DNA"/>
</dbReference>
<keyword evidence="2" id="KW-0472">Membrane</keyword>
<organism evidence="3 4">
    <name type="scientific">Botrimarina mediterranea</name>
    <dbReference type="NCBI Taxonomy" id="2528022"/>
    <lineage>
        <taxon>Bacteria</taxon>
        <taxon>Pseudomonadati</taxon>
        <taxon>Planctomycetota</taxon>
        <taxon>Planctomycetia</taxon>
        <taxon>Pirellulales</taxon>
        <taxon>Lacipirellulaceae</taxon>
        <taxon>Botrimarina</taxon>
    </lineage>
</organism>
<reference evidence="3 4" key="1">
    <citation type="submission" date="2019-02" db="EMBL/GenBank/DDBJ databases">
        <title>Deep-cultivation of Planctomycetes and their phenomic and genomic characterization uncovers novel biology.</title>
        <authorList>
            <person name="Wiegand S."/>
            <person name="Jogler M."/>
            <person name="Boedeker C."/>
            <person name="Pinto D."/>
            <person name="Vollmers J."/>
            <person name="Rivas-Marin E."/>
            <person name="Kohn T."/>
            <person name="Peeters S.H."/>
            <person name="Heuer A."/>
            <person name="Rast P."/>
            <person name="Oberbeckmann S."/>
            <person name="Bunk B."/>
            <person name="Jeske O."/>
            <person name="Meyerdierks A."/>
            <person name="Storesund J.E."/>
            <person name="Kallscheuer N."/>
            <person name="Luecker S."/>
            <person name="Lage O.M."/>
            <person name="Pohl T."/>
            <person name="Merkel B.J."/>
            <person name="Hornburger P."/>
            <person name="Mueller R.-W."/>
            <person name="Bruemmer F."/>
            <person name="Labrenz M."/>
            <person name="Spormann A.M."/>
            <person name="Op den Camp H."/>
            <person name="Overmann J."/>
            <person name="Amann R."/>
            <person name="Jetten M.S.M."/>
            <person name="Mascher T."/>
            <person name="Medema M.H."/>
            <person name="Devos D.P."/>
            <person name="Kaster A.-K."/>
            <person name="Ovreas L."/>
            <person name="Rohde M."/>
            <person name="Galperin M.Y."/>
            <person name="Jogler C."/>
        </authorList>
    </citation>
    <scope>NUCLEOTIDE SEQUENCE [LARGE SCALE GENOMIC DNA]</scope>
    <source>
        <strain evidence="3 4">Spa11</strain>
    </source>
</reference>
<feature type="compositionally biased region" description="Basic and acidic residues" evidence="1">
    <location>
        <begin position="1"/>
        <end position="15"/>
    </location>
</feature>
<dbReference type="RefSeq" id="WP_145109896.1">
    <property type="nucleotide sequence ID" value="NZ_CP036349.1"/>
</dbReference>
<evidence type="ECO:0000313" key="4">
    <source>
        <dbReference type="Proteomes" id="UP000316426"/>
    </source>
</evidence>
<keyword evidence="2" id="KW-0812">Transmembrane</keyword>
<keyword evidence="4" id="KW-1185">Reference proteome</keyword>
<sequence>MSRIEKEPPIREVSKPVDGPEPSDSKSLRVLLGYDQVGYLQLLAIIPALHVIGKLNKQFKLTEFLRRLVVEFQEATRILWRRVLDWMPFDVDVHNHELDALTLVLFGVGAVIGTASSKASCWVSHYLEGCQKLEWGRKWLGIAILLFTFFFFLTALGLPNLLDKLSTAGGLGRILGEVFIFLVILPVWVLVRYALGRIGWKGKKLARPMPKGYLMSMAIGWAYFCTLFAMFSRPTSPDIDPHRFVPLVLIAILGFGYAGTFFFAWGTYRNIMITSIGILVVDAFAQSIVPLIEYIDELLREAEAA</sequence>
<name>A0A518K629_9BACT</name>
<feature type="transmembrane region" description="Helical" evidence="2">
    <location>
        <begin position="244"/>
        <end position="264"/>
    </location>
</feature>
<gene>
    <name evidence="3" type="ORF">Spa11_14440</name>
</gene>
<feature type="transmembrane region" description="Helical" evidence="2">
    <location>
        <begin position="170"/>
        <end position="191"/>
    </location>
</feature>